<feature type="non-terminal residue" evidence="1">
    <location>
        <position position="1"/>
    </location>
</feature>
<protein>
    <recommendedName>
        <fullName evidence="3">Beta-lactamase-related domain-containing protein</fullName>
    </recommendedName>
</protein>
<accession>A0A0C9UFB7</accession>
<gene>
    <name evidence="1" type="ORF">M422DRAFT_134744</name>
</gene>
<dbReference type="Gene3D" id="3.40.710.10">
    <property type="entry name" value="DD-peptidase/beta-lactamase superfamily"/>
    <property type="match status" value="1"/>
</dbReference>
<evidence type="ECO:0008006" key="3">
    <source>
        <dbReference type="Google" id="ProtNLM"/>
    </source>
</evidence>
<evidence type="ECO:0000313" key="1">
    <source>
        <dbReference type="EMBL" id="KIJ33424.1"/>
    </source>
</evidence>
<dbReference type="Proteomes" id="UP000054279">
    <property type="component" value="Unassembled WGS sequence"/>
</dbReference>
<organism evidence="1 2">
    <name type="scientific">Sphaerobolus stellatus (strain SS14)</name>
    <dbReference type="NCBI Taxonomy" id="990650"/>
    <lineage>
        <taxon>Eukaryota</taxon>
        <taxon>Fungi</taxon>
        <taxon>Dikarya</taxon>
        <taxon>Basidiomycota</taxon>
        <taxon>Agaricomycotina</taxon>
        <taxon>Agaricomycetes</taxon>
        <taxon>Phallomycetidae</taxon>
        <taxon>Geastrales</taxon>
        <taxon>Sphaerobolaceae</taxon>
        <taxon>Sphaerobolus</taxon>
    </lineage>
</organism>
<dbReference type="InterPro" id="IPR012338">
    <property type="entry name" value="Beta-lactam/transpept-like"/>
</dbReference>
<dbReference type="HOGENOM" id="CLU_1788041_0_0_1"/>
<keyword evidence="2" id="KW-1185">Reference proteome</keyword>
<dbReference type="SUPFAM" id="SSF56601">
    <property type="entry name" value="beta-lactamase/transpeptidase-like"/>
    <property type="match status" value="1"/>
</dbReference>
<sequence>IAGAGGIISSVKDLVPWLQTLILMGQHPITNESIIPKAAIEKAAEGVLVMQPSPTDPSMSPIGYGLGQLSFSYQGHYIVEHGGATLGHYTTISRAPFDGVGITILTNALPPGGSPLQELVRWRIYEKALGLKHIDWDS</sequence>
<dbReference type="OrthoDB" id="5946976at2759"/>
<proteinExistence type="predicted"/>
<dbReference type="EMBL" id="KN837213">
    <property type="protein sequence ID" value="KIJ33424.1"/>
    <property type="molecule type" value="Genomic_DNA"/>
</dbReference>
<name>A0A0C9UFB7_SPHS4</name>
<evidence type="ECO:0000313" key="2">
    <source>
        <dbReference type="Proteomes" id="UP000054279"/>
    </source>
</evidence>
<dbReference type="AlphaFoldDB" id="A0A0C9UFB7"/>
<reference evidence="1 2" key="1">
    <citation type="submission" date="2014-06" db="EMBL/GenBank/DDBJ databases">
        <title>Evolutionary Origins and Diversification of the Mycorrhizal Mutualists.</title>
        <authorList>
            <consortium name="DOE Joint Genome Institute"/>
            <consortium name="Mycorrhizal Genomics Consortium"/>
            <person name="Kohler A."/>
            <person name="Kuo A."/>
            <person name="Nagy L.G."/>
            <person name="Floudas D."/>
            <person name="Copeland A."/>
            <person name="Barry K.W."/>
            <person name="Cichocki N."/>
            <person name="Veneault-Fourrey C."/>
            <person name="LaButti K."/>
            <person name="Lindquist E.A."/>
            <person name="Lipzen A."/>
            <person name="Lundell T."/>
            <person name="Morin E."/>
            <person name="Murat C."/>
            <person name="Riley R."/>
            <person name="Ohm R."/>
            <person name="Sun H."/>
            <person name="Tunlid A."/>
            <person name="Henrissat B."/>
            <person name="Grigoriev I.V."/>
            <person name="Hibbett D.S."/>
            <person name="Martin F."/>
        </authorList>
    </citation>
    <scope>NUCLEOTIDE SEQUENCE [LARGE SCALE GENOMIC DNA]</scope>
    <source>
        <strain evidence="1 2">SS14</strain>
    </source>
</reference>
<feature type="non-terminal residue" evidence="1">
    <location>
        <position position="138"/>
    </location>
</feature>